<organism evidence="1">
    <name type="scientific">Spodoptera frugiperda</name>
    <name type="common">Fall armyworm</name>
    <dbReference type="NCBI Taxonomy" id="7108"/>
    <lineage>
        <taxon>Eukaryota</taxon>
        <taxon>Metazoa</taxon>
        <taxon>Ecdysozoa</taxon>
        <taxon>Arthropoda</taxon>
        <taxon>Hexapoda</taxon>
        <taxon>Insecta</taxon>
        <taxon>Pterygota</taxon>
        <taxon>Neoptera</taxon>
        <taxon>Endopterygota</taxon>
        <taxon>Lepidoptera</taxon>
        <taxon>Glossata</taxon>
        <taxon>Ditrysia</taxon>
        <taxon>Noctuoidea</taxon>
        <taxon>Noctuidae</taxon>
        <taxon>Amphipyrinae</taxon>
        <taxon>Spodoptera</taxon>
    </lineage>
</organism>
<dbReference type="AlphaFoldDB" id="A0A2H1VHX4"/>
<sequence length="142" mass="15420">MADENCNQLNPELRTTGKNIQSLLPPILGEARGSVRLLLTKNQTVPTPALSRNPGNTLAIVAAHGHLKHQRRYKCVAGFLEVRNLRVVVRESGIGKIGKGGIGLPVTSLTQRKRCFTSVFCSAVVSLRSSRPSNAEAWLSHN</sequence>
<name>A0A2H1VHX4_SPOFR</name>
<protein>
    <submittedName>
        <fullName evidence="1">SFRICE_001058</fullName>
    </submittedName>
</protein>
<reference evidence="1" key="1">
    <citation type="submission" date="2016-07" db="EMBL/GenBank/DDBJ databases">
        <authorList>
            <person name="Bretaudeau A."/>
        </authorList>
    </citation>
    <scope>NUCLEOTIDE SEQUENCE</scope>
    <source>
        <strain evidence="1">Rice</strain>
        <tissue evidence="1">Whole body</tissue>
    </source>
</reference>
<evidence type="ECO:0000313" key="1">
    <source>
        <dbReference type="EMBL" id="SOQ40428.1"/>
    </source>
</evidence>
<accession>A0A2H1VHX4</accession>
<gene>
    <name evidence="1" type="ORF">SFRICE_001058</name>
</gene>
<proteinExistence type="predicted"/>
<dbReference type="EMBL" id="ODYU01002647">
    <property type="protein sequence ID" value="SOQ40428.1"/>
    <property type="molecule type" value="Genomic_DNA"/>
</dbReference>